<dbReference type="EMBL" id="JAQQDW010000005">
    <property type="protein sequence ID" value="MFM0102682.1"/>
    <property type="molecule type" value="Genomic_DNA"/>
</dbReference>
<proteinExistence type="predicted"/>
<evidence type="ECO:0000313" key="2">
    <source>
        <dbReference type="Proteomes" id="UP001629235"/>
    </source>
</evidence>
<organism evidence="1 2">
    <name type="scientific">Paraburkholderia rhynchosiae</name>
    <dbReference type="NCBI Taxonomy" id="487049"/>
    <lineage>
        <taxon>Bacteria</taxon>
        <taxon>Pseudomonadati</taxon>
        <taxon>Pseudomonadota</taxon>
        <taxon>Betaproteobacteria</taxon>
        <taxon>Burkholderiales</taxon>
        <taxon>Burkholderiaceae</taxon>
        <taxon>Paraburkholderia</taxon>
    </lineage>
</organism>
<keyword evidence="2" id="KW-1185">Reference proteome</keyword>
<dbReference type="Proteomes" id="UP001629235">
    <property type="component" value="Unassembled WGS sequence"/>
</dbReference>
<protein>
    <submittedName>
        <fullName evidence="1">LssY C-terminal domain-containing protein</fullName>
    </submittedName>
</protein>
<accession>A0ACC7N5G7</accession>
<comment type="caution">
    <text evidence="1">The sequence shown here is derived from an EMBL/GenBank/DDBJ whole genome shotgun (WGS) entry which is preliminary data.</text>
</comment>
<reference evidence="1 2" key="1">
    <citation type="journal article" date="2024" name="Chem. Sci.">
        <title>Discovery of megapolipeptins by genome mining of a Burkholderiales bacteria collection.</title>
        <authorList>
            <person name="Paulo B.S."/>
            <person name="Recchia M.J.J."/>
            <person name="Lee S."/>
            <person name="Fergusson C.H."/>
            <person name="Romanowski S.B."/>
            <person name="Hernandez A."/>
            <person name="Krull N."/>
            <person name="Liu D.Y."/>
            <person name="Cavanagh H."/>
            <person name="Bos A."/>
            <person name="Gray C.A."/>
            <person name="Murphy B.T."/>
            <person name="Linington R.G."/>
            <person name="Eustaquio A.S."/>
        </authorList>
    </citation>
    <scope>NUCLEOTIDE SEQUENCE [LARGE SCALE GENOMIC DNA]</scope>
    <source>
        <strain evidence="1 2">RL18-126-BIB-B</strain>
    </source>
</reference>
<sequence>MSESPARQRALQKAAGSIVLLLVFAGCATWTAPTSLSDAPLRERAVSATKQDTRVSVAVLGADDSKRMFGADINRHIVQPLWIEVENRTTQALWLLHSGTDPNYFSPLEVAWSMHTLLGGATNAEIDSHLNKLGFRNPVPPGETRTGILFANPDRQIKLVNIDLLGSKTLIPYSLFLPVPDDAADPHFALTPFQYPETAIVDYHDLASLRAALEEMPCCATDEPAKTAADPLNVVVIGTLGDIGAAMVRRSYRRDMRKNDLAQLLFGRTPDVILRKEAQTGAPSTSLRAWLAPIRFNGDPVYLVQVGRPVGGRFAHHDTDGGGTLHEDVDEARNLLVQDMMYSGGLDKLGFVNGVGASPQGHPRTTLNGGRYYTDGLRAVMFFATRPLSFTNVEMLDWVPYLEQGDPAARKENGDAGK</sequence>
<evidence type="ECO:0000313" key="1">
    <source>
        <dbReference type="EMBL" id="MFM0102682.1"/>
    </source>
</evidence>
<gene>
    <name evidence="1" type="ORF">PQR01_04075</name>
</gene>
<name>A0ACC7N5G7_9BURK</name>